<sequence>MYDSAAPFSLGTHQTKNNKKRTRKEIMTKWEQMLKFAPLAEGMGIHVTAALGGDEHTSQQVFIKPSERLQKADSPVLKAQLAKLEKRIKPMERLINQHILKLCFDAVGFGDSFSRVYGKKGTGVVDMTCNEYTYPPLVLPFEQGNKTLVYHLLDARNWTNTSSKLSMRQMIRMKMPRINHVPQHEIIEGVLVAKMMEEDDPDNLPLFPAHVGGSFLFVIEEIFDYVIRALAAMTTQQVADAVNQMFLTMNMAGMPPAQREAYKQGLEGMLQEHEQFVRNALDSGEALYTTKYHVLPTWDEKQILNPIGDIKGQRSTAINIETFMICVRLLMGGVGLDPSMVGWADMLSGGLGDGAASLTYSSQVMRRSMMIRQAAAQMVNDLLKIDWGYAYNEDFDNELD</sequence>
<name>A0A1S8CVW0_9GAMM</name>
<organism evidence="2 3">
    <name type="scientific">Alkanindiges hydrocarboniclasticus</name>
    <dbReference type="NCBI Taxonomy" id="1907941"/>
    <lineage>
        <taxon>Bacteria</taxon>
        <taxon>Pseudomonadati</taxon>
        <taxon>Pseudomonadota</taxon>
        <taxon>Gammaproteobacteria</taxon>
        <taxon>Moraxellales</taxon>
        <taxon>Moraxellaceae</taxon>
        <taxon>Alkanindiges</taxon>
    </lineage>
</organism>
<evidence type="ECO:0000256" key="1">
    <source>
        <dbReference type="SAM" id="MobiDB-lite"/>
    </source>
</evidence>
<feature type="region of interest" description="Disordered" evidence="1">
    <location>
        <begin position="1"/>
        <end position="21"/>
    </location>
</feature>
<dbReference type="Proteomes" id="UP000192132">
    <property type="component" value="Unassembled WGS sequence"/>
</dbReference>
<dbReference type="EMBL" id="MLCN01000022">
    <property type="protein sequence ID" value="ONG39752.1"/>
    <property type="molecule type" value="Genomic_DNA"/>
</dbReference>
<accession>A0A1S8CVW0</accession>
<reference evidence="2 3" key="1">
    <citation type="submission" date="2016-10" db="EMBL/GenBank/DDBJ databases">
        <title>Draft Genome sequence of Alkanindiges sp. strain H1.</title>
        <authorList>
            <person name="Subhash Y."/>
            <person name="Lee S."/>
        </authorList>
    </citation>
    <scope>NUCLEOTIDE SEQUENCE [LARGE SCALE GENOMIC DNA]</scope>
    <source>
        <strain evidence="2 3">H1</strain>
    </source>
</reference>
<gene>
    <name evidence="2" type="ORF">BKE30_08110</name>
</gene>
<comment type="caution">
    <text evidence="2">The sequence shown here is derived from an EMBL/GenBank/DDBJ whole genome shotgun (WGS) entry which is preliminary data.</text>
</comment>
<dbReference type="AlphaFoldDB" id="A0A1S8CVW0"/>
<keyword evidence="3" id="KW-1185">Reference proteome</keyword>
<protein>
    <submittedName>
        <fullName evidence="2">Uncharacterized protein</fullName>
    </submittedName>
</protein>
<proteinExistence type="predicted"/>
<evidence type="ECO:0000313" key="3">
    <source>
        <dbReference type="Proteomes" id="UP000192132"/>
    </source>
</evidence>
<evidence type="ECO:0000313" key="2">
    <source>
        <dbReference type="EMBL" id="ONG39752.1"/>
    </source>
</evidence>
<dbReference type="STRING" id="1907941.BKE30_08110"/>